<evidence type="ECO:0000313" key="9">
    <source>
        <dbReference type="EMBL" id="KZL84608.1"/>
    </source>
</evidence>
<keyword evidence="3" id="KW-0863">Zinc-finger</keyword>
<keyword evidence="2" id="KW-0479">Metal-binding</keyword>
<proteinExistence type="predicted"/>
<dbReference type="SUPFAM" id="SSF53098">
    <property type="entry name" value="Ribonuclease H-like"/>
    <property type="match status" value="1"/>
</dbReference>
<keyword evidence="4" id="KW-0862">Zinc</keyword>
<dbReference type="EMBL" id="LFIW01000846">
    <property type="protein sequence ID" value="KZL84608.1"/>
    <property type="molecule type" value="Genomic_DNA"/>
</dbReference>
<dbReference type="InterPro" id="IPR008906">
    <property type="entry name" value="HATC_C_dom"/>
</dbReference>
<keyword evidence="5" id="KW-0539">Nucleus</keyword>
<protein>
    <submittedName>
        <fullName evidence="9">Transposase-like protein</fullName>
    </submittedName>
</protein>
<evidence type="ECO:0000256" key="4">
    <source>
        <dbReference type="ARBA" id="ARBA00022833"/>
    </source>
</evidence>
<evidence type="ECO:0000256" key="5">
    <source>
        <dbReference type="ARBA" id="ARBA00023242"/>
    </source>
</evidence>
<organism evidence="9 10">
    <name type="scientific">Colletotrichum incanum</name>
    <name type="common">Soybean anthracnose fungus</name>
    <dbReference type="NCBI Taxonomy" id="1573173"/>
    <lineage>
        <taxon>Eukaryota</taxon>
        <taxon>Fungi</taxon>
        <taxon>Dikarya</taxon>
        <taxon>Ascomycota</taxon>
        <taxon>Pezizomycotina</taxon>
        <taxon>Sordariomycetes</taxon>
        <taxon>Hypocreomycetidae</taxon>
        <taxon>Glomerellales</taxon>
        <taxon>Glomerellaceae</taxon>
        <taxon>Colletotrichum</taxon>
        <taxon>Colletotrichum spaethianum species complex</taxon>
    </lineage>
</organism>
<dbReference type="GO" id="GO:0046983">
    <property type="term" value="F:protein dimerization activity"/>
    <property type="evidence" value="ECO:0007669"/>
    <property type="project" value="InterPro"/>
</dbReference>
<keyword evidence="7" id="KW-0472">Membrane</keyword>
<keyword evidence="7" id="KW-1133">Transmembrane helix</keyword>
<gene>
    <name evidence="9" type="ORF">CI238_09560</name>
</gene>
<feature type="domain" description="HAT C-terminal dimerisation" evidence="8">
    <location>
        <begin position="655"/>
        <end position="734"/>
    </location>
</feature>
<evidence type="ECO:0000256" key="7">
    <source>
        <dbReference type="SAM" id="Phobius"/>
    </source>
</evidence>
<sequence length="749" mass="85990">MSNAFLQLSQPTGISAQVATSLAATLPTNPLFGDLPTIYYRNKRYVLECQLSRKRSRGRTSWLEINLVVLFGVVPVVIIRAVPSSSGLLLPVVLQSTYESLNTLLSIGLILIDSRAHKIYKVDLTNEDSDEENLQSLSSSSSSTSTPTPSKRIRLNYSIIPKAKVTTIQDFCIASIITNDLPFCHFEDTYLQQVLQYHSSEVYSQVAWKLSQAITKIHLSFDLWTSPNIYAFMGVTGHFLDTNGINQAGTLLTIAKLYGIEAKVGIAIADNAANNDACLDTLIPQLNPNMTSTDVKAYRLRCYGHILNLTCRAFLFGKVSSTLEAESDFYRLLNRHEEDLQLWRKTGAVGKLRNIVYFIRASPQRTEAFQKASREIDSEQDYQMFTSTESETRLLLNNDTRWNSTYLMVQRAIKKKDWKVLCEIIYILEPFYLQTKRLEGWGKGDGHGRLWEVQVGMEYLLEHLVDWKTYYNSEIDPVINLVAEEVSQPSQSRRGRPCRQPTVNRTFHEDILPQHVREDWNQQSPQTVSRFNTLDEQYQIHLRSSIELAWQKLFRYYDRLSDSPLYAAAVILQPALGISYLRSVWAGDHQRGWVARAQSDLEEYFNKWYQSQQSEESNRPTRILPIDILNPANEDSHFRQWLNSRRCQQPIQAKELELYLRQPPERTLNPTQWWIDHRDTYPQLSQLALDILAIPPMSSDCERAFSSAKLTLSTQRLRMKPLTIERLQLLKNWLKRGTIQCGGLGIASL</sequence>
<comment type="caution">
    <text evidence="9">The sequence shown here is derived from an EMBL/GenBank/DDBJ whole genome shotgun (WGS) entry which is preliminary data.</text>
</comment>
<dbReference type="InterPro" id="IPR052035">
    <property type="entry name" value="ZnF_BED_domain_contain"/>
</dbReference>
<evidence type="ECO:0000256" key="6">
    <source>
        <dbReference type="SAM" id="MobiDB-lite"/>
    </source>
</evidence>
<dbReference type="PANTHER" id="PTHR46481">
    <property type="entry name" value="ZINC FINGER BED DOMAIN-CONTAINING PROTEIN 4"/>
    <property type="match status" value="1"/>
</dbReference>
<dbReference type="Proteomes" id="UP000076584">
    <property type="component" value="Unassembled WGS sequence"/>
</dbReference>
<reference evidence="9 10" key="1">
    <citation type="submission" date="2015-06" db="EMBL/GenBank/DDBJ databases">
        <title>Survival trade-offs in plant roots during colonization by closely related pathogenic and mutualistic fungi.</title>
        <authorList>
            <person name="Hacquard S."/>
            <person name="Kracher B."/>
            <person name="Hiruma K."/>
            <person name="Weinman A."/>
            <person name="Muench P."/>
            <person name="Garrido Oter R."/>
            <person name="Ver Loren van Themaat E."/>
            <person name="Dallerey J.-F."/>
            <person name="Damm U."/>
            <person name="Henrissat B."/>
            <person name="Lespinet O."/>
            <person name="Thon M."/>
            <person name="Kemen E."/>
            <person name="McHardy A.C."/>
            <person name="Schulze-Lefert P."/>
            <person name="O'Connell R.J."/>
        </authorList>
    </citation>
    <scope>NUCLEOTIDE SEQUENCE [LARGE SCALE GENOMIC DNA]</scope>
    <source>
        <strain evidence="9 10">MAFF 238704</strain>
    </source>
</reference>
<dbReference type="AlphaFoldDB" id="A0A161WJ03"/>
<dbReference type="Pfam" id="PF05699">
    <property type="entry name" value="Dimer_Tnp_hAT"/>
    <property type="match status" value="1"/>
</dbReference>
<comment type="subcellular location">
    <subcellularLocation>
        <location evidence="1">Nucleus</location>
    </subcellularLocation>
</comment>
<accession>A0A161WJ03</accession>
<evidence type="ECO:0000313" key="10">
    <source>
        <dbReference type="Proteomes" id="UP000076584"/>
    </source>
</evidence>
<evidence type="ECO:0000256" key="2">
    <source>
        <dbReference type="ARBA" id="ARBA00022723"/>
    </source>
</evidence>
<dbReference type="GO" id="GO:0008270">
    <property type="term" value="F:zinc ion binding"/>
    <property type="evidence" value="ECO:0007669"/>
    <property type="project" value="UniProtKB-KW"/>
</dbReference>
<dbReference type="GO" id="GO:0005634">
    <property type="term" value="C:nucleus"/>
    <property type="evidence" value="ECO:0007669"/>
    <property type="project" value="UniProtKB-SubCell"/>
</dbReference>
<evidence type="ECO:0000259" key="8">
    <source>
        <dbReference type="Pfam" id="PF05699"/>
    </source>
</evidence>
<name>A0A161WJ03_COLIC</name>
<feature type="compositionally biased region" description="Low complexity" evidence="6">
    <location>
        <begin position="136"/>
        <end position="150"/>
    </location>
</feature>
<keyword evidence="7" id="KW-0812">Transmembrane</keyword>
<evidence type="ECO:0000256" key="1">
    <source>
        <dbReference type="ARBA" id="ARBA00004123"/>
    </source>
</evidence>
<evidence type="ECO:0000256" key="3">
    <source>
        <dbReference type="ARBA" id="ARBA00022771"/>
    </source>
</evidence>
<dbReference type="InterPro" id="IPR012337">
    <property type="entry name" value="RNaseH-like_sf"/>
</dbReference>
<keyword evidence="10" id="KW-1185">Reference proteome</keyword>
<feature type="region of interest" description="Disordered" evidence="6">
    <location>
        <begin position="131"/>
        <end position="150"/>
    </location>
</feature>
<feature type="transmembrane region" description="Helical" evidence="7">
    <location>
        <begin position="62"/>
        <end position="82"/>
    </location>
</feature>
<dbReference type="PANTHER" id="PTHR46481:SF10">
    <property type="entry name" value="ZINC FINGER BED DOMAIN-CONTAINING PROTEIN 39"/>
    <property type="match status" value="1"/>
</dbReference>